<accession>A0A834YF88</accession>
<evidence type="ECO:0000313" key="10">
    <source>
        <dbReference type="EMBL" id="KAF8379130.1"/>
    </source>
</evidence>
<dbReference type="Gene3D" id="1.10.10.60">
    <property type="entry name" value="Homeodomain-like"/>
    <property type="match status" value="2"/>
</dbReference>
<comment type="caution">
    <text evidence="10">The sequence shown here is derived from an EMBL/GenBank/DDBJ whole genome shotgun (WGS) entry which is preliminary data.</text>
</comment>
<dbReference type="FunFam" id="1.10.10.60:FF:000154">
    <property type="entry name" value="Transcription factor SRM1"/>
    <property type="match status" value="1"/>
</dbReference>
<evidence type="ECO:0000256" key="1">
    <source>
        <dbReference type="ARBA" id="ARBA00004123"/>
    </source>
</evidence>
<organism evidence="10 11">
    <name type="scientific">Tetracentron sinense</name>
    <name type="common">Spur-leaf</name>
    <dbReference type="NCBI Taxonomy" id="13715"/>
    <lineage>
        <taxon>Eukaryota</taxon>
        <taxon>Viridiplantae</taxon>
        <taxon>Streptophyta</taxon>
        <taxon>Embryophyta</taxon>
        <taxon>Tracheophyta</taxon>
        <taxon>Spermatophyta</taxon>
        <taxon>Magnoliopsida</taxon>
        <taxon>Trochodendrales</taxon>
        <taxon>Trochodendraceae</taxon>
        <taxon>Tetracentron</taxon>
    </lineage>
</organism>
<evidence type="ECO:0000313" key="11">
    <source>
        <dbReference type="Proteomes" id="UP000655225"/>
    </source>
</evidence>
<evidence type="ECO:0000259" key="7">
    <source>
        <dbReference type="PROSITE" id="PS50090"/>
    </source>
</evidence>
<keyword evidence="5" id="KW-0539">Nucleus</keyword>
<dbReference type="PANTHER" id="PTHR44042:SF54">
    <property type="entry name" value="MYB-LIKE DNA-BINDING DOMAIN, SHAQKYF CLASS PROTEIN"/>
    <property type="match status" value="1"/>
</dbReference>
<keyword evidence="3" id="KW-0238">DNA-binding</keyword>
<keyword evidence="4" id="KW-0804">Transcription</keyword>
<dbReference type="InterPro" id="IPR001005">
    <property type="entry name" value="SANT/Myb"/>
</dbReference>
<gene>
    <name evidence="10" type="ORF">HHK36_028559</name>
</gene>
<sequence length="326" mass="36582">MECSDLPLSPSLIESFLMSSPPLPQLTEWTRYENKLFENALAEFDLDTPDRFEKIASRVPGKTIDQIVKHYESLVEDIEFIDSGHYPIPDYVTIDELQQEPDHQASKQSGFAKGSTSGRNCDRRRGVPWTEEEHQLFLLGLRKYGKGDWRSISRNYVLTRTPTQVASHAQKFFIRLNSKGTKGRHRLSIHDIRSVNSASKPLMSGNTNFKPIAPAPAPAPSPSIHTPPMNFFPAAMRSNFPISNISNPPTASERRVLDSVPAPFGQPAFYNYNGEGSPALNNYSGADMNYLSNEFNAGLPSNTPMNKATFDHSYPPDSHHYVMHSR</sequence>
<keyword evidence="11" id="KW-1185">Reference proteome</keyword>
<dbReference type="Proteomes" id="UP000655225">
    <property type="component" value="Unassembled WGS sequence"/>
</dbReference>
<dbReference type="PROSITE" id="PS51293">
    <property type="entry name" value="SANT"/>
    <property type="match status" value="1"/>
</dbReference>
<dbReference type="PROSITE" id="PS50090">
    <property type="entry name" value="MYB_LIKE"/>
    <property type="match status" value="1"/>
</dbReference>
<dbReference type="EMBL" id="JABCRI010000022">
    <property type="protein sequence ID" value="KAF8379130.1"/>
    <property type="molecule type" value="Genomic_DNA"/>
</dbReference>
<dbReference type="AlphaFoldDB" id="A0A834YF88"/>
<dbReference type="GO" id="GO:0005634">
    <property type="term" value="C:nucleus"/>
    <property type="evidence" value="ECO:0007669"/>
    <property type="project" value="UniProtKB-SubCell"/>
</dbReference>
<feature type="domain" description="SANT" evidence="8">
    <location>
        <begin position="124"/>
        <end position="177"/>
    </location>
</feature>
<dbReference type="PROSITE" id="PS51294">
    <property type="entry name" value="HTH_MYB"/>
    <property type="match status" value="1"/>
</dbReference>
<dbReference type="OrthoDB" id="118550at2759"/>
<keyword evidence="2" id="KW-0805">Transcription regulation</keyword>
<proteinExistence type="predicted"/>
<feature type="domain" description="Myb-like" evidence="7">
    <location>
        <begin position="128"/>
        <end position="173"/>
    </location>
</feature>
<dbReference type="PANTHER" id="PTHR44042">
    <property type="entry name" value="DUPLICATED HOMEODOMAIN-LIKE SUPERFAMILY PROTEIN-RELATED"/>
    <property type="match status" value="1"/>
</dbReference>
<evidence type="ECO:0000259" key="8">
    <source>
        <dbReference type="PROSITE" id="PS51293"/>
    </source>
</evidence>
<dbReference type="Pfam" id="PF00249">
    <property type="entry name" value="Myb_DNA-binding"/>
    <property type="match status" value="1"/>
</dbReference>
<evidence type="ECO:0000256" key="6">
    <source>
        <dbReference type="SAM" id="MobiDB-lite"/>
    </source>
</evidence>
<dbReference type="InterPro" id="IPR006447">
    <property type="entry name" value="Myb_dom_plants"/>
</dbReference>
<dbReference type="NCBIfam" id="TIGR01557">
    <property type="entry name" value="myb_SHAQKYF"/>
    <property type="match status" value="1"/>
</dbReference>
<dbReference type="InterPro" id="IPR017930">
    <property type="entry name" value="Myb_dom"/>
</dbReference>
<name>A0A834YF88_TETSI</name>
<dbReference type="SUPFAM" id="SSF46689">
    <property type="entry name" value="Homeodomain-like"/>
    <property type="match status" value="2"/>
</dbReference>
<feature type="domain" description="HTH myb-type" evidence="9">
    <location>
        <begin position="123"/>
        <end position="177"/>
    </location>
</feature>
<dbReference type="GO" id="GO:0003677">
    <property type="term" value="F:DNA binding"/>
    <property type="evidence" value="ECO:0007669"/>
    <property type="project" value="UniProtKB-KW"/>
</dbReference>
<evidence type="ECO:0000259" key="9">
    <source>
        <dbReference type="PROSITE" id="PS51294"/>
    </source>
</evidence>
<comment type="subcellular location">
    <subcellularLocation>
        <location evidence="1">Nucleus</location>
    </subcellularLocation>
</comment>
<dbReference type="FunFam" id="1.10.10.60:FF:000009">
    <property type="entry name" value="transcription factor MYB1R1"/>
    <property type="match status" value="1"/>
</dbReference>
<dbReference type="InterPro" id="IPR017884">
    <property type="entry name" value="SANT_dom"/>
</dbReference>
<reference evidence="10 11" key="1">
    <citation type="submission" date="2020-04" db="EMBL/GenBank/DDBJ databases">
        <title>Plant Genome Project.</title>
        <authorList>
            <person name="Zhang R.-G."/>
        </authorList>
    </citation>
    <scope>NUCLEOTIDE SEQUENCE [LARGE SCALE GENOMIC DNA]</scope>
    <source>
        <strain evidence="10">YNK0</strain>
        <tissue evidence="10">Leaf</tissue>
    </source>
</reference>
<feature type="compositionally biased region" description="Polar residues" evidence="6">
    <location>
        <begin position="106"/>
        <end position="119"/>
    </location>
</feature>
<dbReference type="CDD" id="cd00167">
    <property type="entry name" value="SANT"/>
    <property type="match status" value="2"/>
</dbReference>
<feature type="region of interest" description="Disordered" evidence="6">
    <location>
        <begin position="102"/>
        <end position="125"/>
    </location>
</feature>
<evidence type="ECO:0000256" key="5">
    <source>
        <dbReference type="ARBA" id="ARBA00023242"/>
    </source>
</evidence>
<dbReference type="InterPro" id="IPR009057">
    <property type="entry name" value="Homeodomain-like_sf"/>
</dbReference>
<dbReference type="SMART" id="SM00717">
    <property type="entry name" value="SANT"/>
    <property type="match status" value="2"/>
</dbReference>
<evidence type="ECO:0000256" key="2">
    <source>
        <dbReference type="ARBA" id="ARBA00023015"/>
    </source>
</evidence>
<evidence type="ECO:0000256" key="4">
    <source>
        <dbReference type="ARBA" id="ARBA00023163"/>
    </source>
</evidence>
<protein>
    <submittedName>
        <fullName evidence="10">Uncharacterized protein</fullName>
    </submittedName>
</protein>
<evidence type="ECO:0000256" key="3">
    <source>
        <dbReference type="ARBA" id="ARBA00023125"/>
    </source>
</evidence>